<dbReference type="EMBL" id="JADIMS010000109">
    <property type="protein sequence ID" value="MBO8450649.1"/>
    <property type="molecule type" value="Genomic_DNA"/>
</dbReference>
<name>A0A9D9END8_9SPIR</name>
<feature type="domain" description="Glycosyltransferase 2-like" evidence="1">
    <location>
        <begin position="19"/>
        <end position="144"/>
    </location>
</feature>
<accession>A0A9D9END8</accession>
<proteinExistence type="predicted"/>
<organism evidence="2 3">
    <name type="scientific">Candidatus Avitreponema avistercoris</name>
    <dbReference type="NCBI Taxonomy" id="2840705"/>
    <lineage>
        <taxon>Bacteria</taxon>
        <taxon>Pseudomonadati</taxon>
        <taxon>Spirochaetota</taxon>
        <taxon>Spirochaetia</taxon>
        <taxon>Spirochaetales</taxon>
        <taxon>Candidatus Avitreponema</taxon>
    </lineage>
</organism>
<dbReference type="PANTHER" id="PTHR43179:SF10">
    <property type="entry name" value="GLYCOSYL TRANSFERASE"/>
    <property type="match status" value="1"/>
</dbReference>
<dbReference type="InterPro" id="IPR001173">
    <property type="entry name" value="Glyco_trans_2-like"/>
</dbReference>
<reference evidence="2" key="1">
    <citation type="submission" date="2020-10" db="EMBL/GenBank/DDBJ databases">
        <authorList>
            <person name="Gilroy R."/>
        </authorList>
    </citation>
    <scope>NUCLEOTIDE SEQUENCE</scope>
    <source>
        <strain evidence="2">B3-4054</strain>
    </source>
</reference>
<protein>
    <submittedName>
        <fullName evidence="2">Glycosyltransferase family 2 protein</fullName>
    </submittedName>
</protein>
<dbReference type="AlphaFoldDB" id="A0A9D9END8"/>
<evidence type="ECO:0000313" key="3">
    <source>
        <dbReference type="Proteomes" id="UP000823616"/>
    </source>
</evidence>
<dbReference type="InterPro" id="IPR029044">
    <property type="entry name" value="Nucleotide-diphossugar_trans"/>
</dbReference>
<dbReference type="Pfam" id="PF00535">
    <property type="entry name" value="Glycos_transf_2"/>
    <property type="match status" value="1"/>
</dbReference>
<dbReference type="SUPFAM" id="SSF53448">
    <property type="entry name" value="Nucleotide-diphospho-sugar transferases"/>
    <property type="match status" value="1"/>
</dbReference>
<evidence type="ECO:0000259" key="1">
    <source>
        <dbReference type="Pfam" id="PF00535"/>
    </source>
</evidence>
<dbReference type="Proteomes" id="UP000823616">
    <property type="component" value="Unassembled WGS sequence"/>
</dbReference>
<comment type="caution">
    <text evidence="2">The sequence shown here is derived from an EMBL/GenBank/DDBJ whole genome shotgun (WGS) entry which is preliminary data.</text>
</comment>
<reference evidence="2" key="2">
    <citation type="journal article" date="2021" name="PeerJ">
        <title>Extensive microbial diversity within the chicken gut microbiome revealed by metagenomics and culture.</title>
        <authorList>
            <person name="Gilroy R."/>
            <person name="Ravi A."/>
            <person name="Getino M."/>
            <person name="Pursley I."/>
            <person name="Horton D.L."/>
            <person name="Alikhan N.F."/>
            <person name="Baker D."/>
            <person name="Gharbi K."/>
            <person name="Hall N."/>
            <person name="Watson M."/>
            <person name="Adriaenssens E.M."/>
            <person name="Foster-Nyarko E."/>
            <person name="Jarju S."/>
            <person name="Secka A."/>
            <person name="Antonio M."/>
            <person name="Oren A."/>
            <person name="Chaudhuri R.R."/>
            <person name="La Ragione R."/>
            <person name="Hildebrand F."/>
            <person name="Pallen M.J."/>
        </authorList>
    </citation>
    <scope>NUCLEOTIDE SEQUENCE</scope>
    <source>
        <strain evidence="2">B3-4054</strain>
    </source>
</reference>
<dbReference type="PANTHER" id="PTHR43179">
    <property type="entry name" value="RHAMNOSYLTRANSFERASE WBBL"/>
    <property type="match status" value="1"/>
</dbReference>
<gene>
    <name evidence="2" type="ORF">IAA96_06035</name>
</gene>
<sequence length="283" mass="33059">MCSAITVSLVLFHTPKTQVERILKSVLDSSGVSRFYIIDNSPDDRFRILEERSSIIRYIHNANLGYGAAHNIAIQEAIEENSTYHLVVNPDVYFAPNVLPALAAYMDEHPDVVYMLPKVLYPDGELQYLCKLLPAPSDLIFRRFLPERFSRRRNNRYTLKASGYDSMMNPPCLSGCFMFMRTETLRKYSLFFDERFFMYCEDFDLMRRLHRVGKTLYYPAVSVIHDHARESYKSKKMLIEHIKSAVKYFNKYGWVFDSERSKMNRQILDEVAAGLSAYCKKRG</sequence>
<evidence type="ECO:0000313" key="2">
    <source>
        <dbReference type="EMBL" id="MBO8450649.1"/>
    </source>
</evidence>
<dbReference type="Gene3D" id="3.90.550.10">
    <property type="entry name" value="Spore Coat Polysaccharide Biosynthesis Protein SpsA, Chain A"/>
    <property type="match status" value="1"/>
</dbReference>